<reference evidence="1" key="1">
    <citation type="journal article" date="2020" name="Nat. Commun.">
        <title>Large-scale genome sequencing of mycorrhizal fungi provides insights into the early evolution of symbiotic traits.</title>
        <authorList>
            <person name="Miyauchi S."/>
            <person name="Kiss E."/>
            <person name="Kuo A."/>
            <person name="Drula E."/>
            <person name="Kohler A."/>
            <person name="Sanchez-Garcia M."/>
            <person name="Morin E."/>
            <person name="Andreopoulos B."/>
            <person name="Barry K.W."/>
            <person name="Bonito G."/>
            <person name="Buee M."/>
            <person name="Carver A."/>
            <person name="Chen C."/>
            <person name="Cichocki N."/>
            <person name="Clum A."/>
            <person name="Culley D."/>
            <person name="Crous P.W."/>
            <person name="Fauchery L."/>
            <person name="Girlanda M."/>
            <person name="Hayes R.D."/>
            <person name="Keri Z."/>
            <person name="LaButti K."/>
            <person name="Lipzen A."/>
            <person name="Lombard V."/>
            <person name="Magnuson J."/>
            <person name="Maillard F."/>
            <person name="Murat C."/>
            <person name="Nolan M."/>
            <person name="Ohm R.A."/>
            <person name="Pangilinan J."/>
            <person name="Pereira M.F."/>
            <person name="Perotto S."/>
            <person name="Peter M."/>
            <person name="Pfister S."/>
            <person name="Riley R."/>
            <person name="Sitrit Y."/>
            <person name="Stielow J.B."/>
            <person name="Szollosi G."/>
            <person name="Zifcakova L."/>
            <person name="Stursova M."/>
            <person name="Spatafora J.W."/>
            <person name="Tedersoo L."/>
            <person name="Vaario L.M."/>
            <person name="Yamada A."/>
            <person name="Yan M."/>
            <person name="Wang P."/>
            <person name="Xu J."/>
            <person name="Bruns T."/>
            <person name="Baldrian P."/>
            <person name="Vilgalys R."/>
            <person name="Dunand C."/>
            <person name="Henrissat B."/>
            <person name="Grigoriev I.V."/>
            <person name="Hibbett D."/>
            <person name="Nagy L.G."/>
            <person name="Martin F.M."/>
        </authorList>
    </citation>
    <scope>NUCLEOTIDE SEQUENCE</scope>
    <source>
        <strain evidence="1">UP504</strain>
    </source>
</reference>
<proteinExistence type="predicted"/>
<protein>
    <submittedName>
        <fullName evidence="1">Uncharacterized protein</fullName>
    </submittedName>
</protein>
<gene>
    <name evidence="1" type="ORF">BS47DRAFT_245189</name>
</gene>
<dbReference type="EMBL" id="MU129063">
    <property type="protein sequence ID" value="KAF9508222.1"/>
    <property type="molecule type" value="Genomic_DNA"/>
</dbReference>
<evidence type="ECO:0000313" key="2">
    <source>
        <dbReference type="Proteomes" id="UP000886523"/>
    </source>
</evidence>
<name>A0A9P6DNR7_9AGAM</name>
<dbReference type="Proteomes" id="UP000886523">
    <property type="component" value="Unassembled WGS sequence"/>
</dbReference>
<keyword evidence="2" id="KW-1185">Reference proteome</keyword>
<dbReference type="AlphaFoldDB" id="A0A9P6DNR7"/>
<accession>A0A9P6DNR7</accession>
<evidence type="ECO:0000313" key="1">
    <source>
        <dbReference type="EMBL" id="KAF9508222.1"/>
    </source>
</evidence>
<organism evidence="1 2">
    <name type="scientific">Hydnum rufescens UP504</name>
    <dbReference type="NCBI Taxonomy" id="1448309"/>
    <lineage>
        <taxon>Eukaryota</taxon>
        <taxon>Fungi</taxon>
        <taxon>Dikarya</taxon>
        <taxon>Basidiomycota</taxon>
        <taxon>Agaricomycotina</taxon>
        <taxon>Agaricomycetes</taxon>
        <taxon>Cantharellales</taxon>
        <taxon>Hydnaceae</taxon>
        <taxon>Hydnum</taxon>
    </lineage>
</organism>
<comment type="caution">
    <text evidence="1">The sequence shown here is derived from an EMBL/GenBank/DDBJ whole genome shotgun (WGS) entry which is preliminary data.</text>
</comment>
<sequence>MKEKAPPSPKWLRRLFSPFRRHRATAHVRAENRIIQAVSTRAIASAESALRGISNVPGGERAQVRIGGALEAMKELNAIA</sequence>